<feature type="region of interest" description="Disordered" evidence="10">
    <location>
        <begin position="1"/>
        <end position="51"/>
    </location>
</feature>
<keyword evidence="5" id="KW-0653">Protein transport</keyword>
<keyword evidence="3" id="KW-0813">Transport</keyword>
<name>A0A7S2PDM4_9STRA</name>
<evidence type="ECO:0000256" key="5">
    <source>
        <dbReference type="ARBA" id="ARBA00022927"/>
    </source>
</evidence>
<evidence type="ECO:0000256" key="8">
    <source>
        <dbReference type="ARBA" id="ARBA00023136"/>
    </source>
</evidence>
<keyword evidence="8 11" id="KW-0472">Membrane</keyword>
<dbReference type="AlphaFoldDB" id="A0A7S2PDM4"/>
<dbReference type="Gene3D" id="1.20.5.110">
    <property type="match status" value="1"/>
</dbReference>
<dbReference type="SUPFAM" id="SSF58038">
    <property type="entry name" value="SNARE fusion complex"/>
    <property type="match status" value="1"/>
</dbReference>
<evidence type="ECO:0000256" key="2">
    <source>
        <dbReference type="ARBA" id="ARBA00009063"/>
    </source>
</evidence>
<evidence type="ECO:0000259" key="12">
    <source>
        <dbReference type="PROSITE" id="PS50192"/>
    </source>
</evidence>
<dbReference type="SMART" id="SM00397">
    <property type="entry name" value="t_SNARE"/>
    <property type="match status" value="1"/>
</dbReference>
<comment type="similarity">
    <text evidence="2">Belongs to the syntaxin family.</text>
</comment>
<evidence type="ECO:0000256" key="4">
    <source>
        <dbReference type="ARBA" id="ARBA00022692"/>
    </source>
</evidence>
<evidence type="ECO:0000256" key="10">
    <source>
        <dbReference type="SAM" id="MobiDB-lite"/>
    </source>
</evidence>
<dbReference type="InterPro" id="IPR010989">
    <property type="entry name" value="SNARE"/>
</dbReference>
<dbReference type="GO" id="GO:0015031">
    <property type="term" value="P:protein transport"/>
    <property type="evidence" value="ECO:0007669"/>
    <property type="project" value="UniProtKB-KW"/>
</dbReference>
<dbReference type="SUPFAM" id="SSF47661">
    <property type="entry name" value="t-snare proteins"/>
    <property type="match status" value="1"/>
</dbReference>
<reference evidence="13" key="1">
    <citation type="submission" date="2021-01" db="EMBL/GenBank/DDBJ databases">
        <authorList>
            <person name="Corre E."/>
            <person name="Pelletier E."/>
            <person name="Niang G."/>
            <person name="Scheremetjew M."/>
            <person name="Finn R."/>
            <person name="Kale V."/>
            <person name="Holt S."/>
            <person name="Cochrane G."/>
            <person name="Meng A."/>
            <person name="Brown T."/>
            <person name="Cohen L."/>
        </authorList>
    </citation>
    <scope>NUCLEOTIDE SEQUENCE</scope>
    <source>
        <strain evidence="13">B650</strain>
    </source>
</reference>
<feature type="compositionally biased region" description="Polar residues" evidence="10">
    <location>
        <begin position="10"/>
        <end position="19"/>
    </location>
</feature>
<dbReference type="InterPro" id="IPR015260">
    <property type="entry name" value="Syntaxin-6/10/61_N"/>
</dbReference>
<evidence type="ECO:0000256" key="3">
    <source>
        <dbReference type="ARBA" id="ARBA00022448"/>
    </source>
</evidence>
<dbReference type="GO" id="GO:0000139">
    <property type="term" value="C:Golgi membrane"/>
    <property type="evidence" value="ECO:0007669"/>
    <property type="project" value="UniProtKB-SubCell"/>
</dbReference>
<evidence type="ECO:0000256" key="1">
    <source>
        <dbReference type="ARBA" id="ARBA00004409"/>
    </source>
</evidence>
<dbReference type="EMBL" id="HBGY01022349">
    <property type="protein sequence ID" value="CAD9593180.1"/>
    <property type="molecule type" value="Transcribed_RNA"/>
</dbReference>
<dbReference type="GO" id="GO:0048193">
    <property type="term" value="P:Golgi vesicle transport"/>
    <property type="evidence" value="ECO:0007669"/>
    <property type="project" value="InterPro"/>
</dbReference>
<dbReference type="PANTHER" id="PTHR12791">
    <property type="entry name" value="GOLGI SNARE BET1-RELATED"/>
    <property type="match status" value="1"/>
</dbReference>
<keyword evidence="9" id="KW-0175">Coiled coil</keyword>
<feature type="domain" description="T-SNARE coiled-coil homology" evidence="12">
    <location>
        <begin position="215"/>
        <end position="277"/>
    </location>
</feature>
<feature type="transmembrane region" description="Helical" evidence="11">
    <location>
        <begin position="286"/>
        <end position="305"/>
    </location>
</feature>
<proteinExistence type="inferred from homology"/>
<keyword evidence="7" id="KW-0333">Golgi apparatus</keyword>
<dbReference type="CDD" id="cd15841">
    <property type="entry name" value="SNARE_Qc"/>
    <property type="match status" value="1"/>
</dbReference>
<dbReference type="InterPro" id="IPR000727">
    <property type="entry name" value="T_SNARE_dom"/>
</dbReference>
<comment type="subcellular location">
    <subcellularLocation>
        <location evidence="1">Golgi apparatus membrane</location>
        <topology evidence="1">Single-pass type IV membrane protein</topology>
    </subcellularLocation>
</comment>
<feature type="compositionally biased region" description="Basic and acidic residues" evidence="10">
    <location>
        <begin position="25"/>
        <end position="37"/>
    </location>
</feature>
<evidence type="ECO:0000256" key="11">
    <source>
        <dbReference type="SAM" id="Phobius"/>
    </source>
</evidence>
<organism evidence="13">
    <name type="scientific">Leptocylindrus danicus</name>
    <dbReference type="NCBI Taxonomy" id="163516"/>
    <lineage>
        <taxon>Eukaryota</taxon>
        <taxon>Sar</taxon>
        <taxon>Stramenopiles</taxon>
        <taxon>Ochrophyta</taxon>
        <taxon>Bacillariophyta</taxon>
        <taxon>Coscinodiscophyceae</taxon>
        <taxon>Chaetocerotophycidae</taxon>
        <taxon>Leptocylindrales</taxon>
        <taxon>Leptocylindraceae</taxon>
        <taxon>Leptocylindrus</taxon>
    </lineage>
</organism>
<dbReference type="Gene3D" id="1.20.58.90">
    <property type="match status" value="1"/>
</dbReference>
<keyword evidence="6 11" id="KW-1133">Transmembrane helix</keyword>
<evidence type="ECO:0000256" key="6">
    <source>
        <dbReference type="ARBA" id="ARBA00022989"/>
    </source>
</evidence>
<accession>A0A7S2PDM4</accession>
<gene>
    <name evidence="13" type="ORF">LDAN0321_LOCUS14110</name>
</gene>
<evidence type="ECO:0000256" key="7">
    <source>
        <dbReference type="ARBA" id="ARBA00023034"/>
    </source>
</evidence>
<dbReference type="PROSITE" id="PS50192">
    <property type="entry name" value="T_SNARE"/>
    <property type="match status" value="1"/>
</dbReference>
<feature type="coiled-coil region" evidence="9">
    <location>
        <begin position="107"/>
        <end position="134"/>
    </location>
</feature>
<evidence type="ECO:0000313" key="13">
    <source>
        <dbReference type="EMBL" id="CAD9593180.1"/>
    </source>
</evidence>
<evidence type="ECO:0000256" key="9">
    <source>
        <dbReference type="SAM" id="Coils"/>
    </source>
</evidence>
<keyword evidence="4 11" id="KW-0812">Transmembrane</keyword>
<dbReference type="Pfam" id="PF09177">
    <property type="entry name" value="STX6_10_61_N"/>
    <property type="match status" value="1"/>
</dbReference>
<protein>
    <recommendedName>
        <fullName evidence="12">t-SNARE coiled-coil homology domain-containing protein</fullName>
    </recommendedName>
</protein>
<sequence>MASYAKLGTEKTTSSSSHNDLSRVVSRDEDHVQDAARPKLAPLLGDEGQPYSDDIEQGTTSMDDPFHVFKEDLLRKVEDADNSLHRYLRLVFDTDTAVNTHEVRDAKKQCKRHFKSAESSLKDLQKTVRLVENSRGLPQFQHINDDELLSRQSFIQTTGEKVSAFKDRMASHEVKNKIAKDERMLVSRRSGNLGARNKREQENTDFIVDQQATAQTMMRQQDEVLDDLDEAVIRVGNMAGSIEVEIAEQNKMLNSLDEDLTDAEEKLGFVMGKLAKLLKTKNKCQLGLILVLMLVVIILFFMVIYL</sequence>